<feature type="chain" id="PRO_5045838653" evidence="5">
    <location>
        <begin position="27"/>
        <end position="121"/>
    </location>
</feature>
<comment type="caution">
    <text evidence="7">The sequence shown here is derived from an EMBL/GenBank/DDBJ whole genome shotgun (WGS) entry which is preliminary data.</text>
</comment>
<keyword evidence="3 5" id="KW-0732">Signal</keyword>
<gene>
    <name evidence="7" type="ORF">JQ619_17340</name>
</gene>
<evidence type="ECO:0000313" key="7">
    <source>
        <dbReference type="EMBL" id="MBR1137534.1"/>
    </source>
</evidence>
<dbReference type="PANTHER" id="PTHR34820">
    <property type="entry name" value="INNER MEMBRANE PROTEIN YEBZ"/>
    <property type="match status" value="1"/>
</dbReference>
<dbReference type="EMBL" id="JAFCLK010000015">
    <property type="protein sequence ID" value="MBR1137534.1"/>
    <property type="molecule type" value="Genomic_DNA"/>
</dbReference>
<comment type="subcellular location">
    <subcellularLocation>
        <location evidence="1">Cell envelope</location>
    </subcellularLocation>
</comment>
<organism evidence="7 8">
    <name type="scientific">Bradyrhizobium denitrificans</name>
    <dbReference type="NCBI Taxonomy" id="2734912"/>
    <lineage>
        <taxon>Bacteria</taxon>
        <taxon>Pseudomonadati</taxon>
        <taxon>Pseudomonadota</taxon>
        <taxon>Alphaproteobacteria</taxon>
        <taxon>Hyphomicrobiales</taxon>
        <taxon>Nitrobacteraceae</taxon>
        <taxon>Bradyrhizobium</taxon>
    </lineage>
</organism>
<dbReference type="InterPro" id="IPR032694">
    <property type="entry name" value="CopC/D"/>
</dbReference>
<proteinExistence type="predicted"/>
<dbReference type="PANTHER" id="PTHR34820:SF4">
    <property type="entry name" value="INNER MEMBRANE PROTEIN YEBZ"/>
    <property type="match status" value="1"/>
</dbReference>
<dbReference type="InterPro" id="IPR007348">
    <property type="entry name" value="CopC_dom"/>
</dbReference>
<protein>
    <submittedName>
        <fullName evidence="7">Copper resistance protein CopC</fullName>
    </submittedName>
</protein>
<evidence type="ECO:0000256" key="3">
    <source>
        <dbReference type="ARBA" id="ARBA00022729"/>
    </source>
</evidence>
<feature type="domain" description="CopC" evidence="6">
    <location>
        <begin position="27"/>
        <end position="120"/>
    </location>
</feature>
<dbReference type="Proteomes" id="UP001314635">
    <property type="component" value="Unassembled WGS sequence"/>
</dbReference>
<accession>A0ABS5G8D5</accession>
<dbReference type="PROSITE" id="PS51257">
    <property type="entry name" value="PROKAR_LIPOPROTEIN"/>
    <property type="match status" value="1"/>
</dbReference>
<keyword evidence="4" id="KW-0186">Copper</keyword>
<keyword evidence="2" id="KW-0479">Metal-binding</keyword>
<dbReference type="SUPFAM" id="SSF81296">
    <property type="entry name" value="E set domains"/>
    <property type="match status" value="1"/>
</dbReference>
<dbReference type="RefSeq" id="WP_041750885.1">
    <property type="nucleotide sequence ID" value="NZ_JABFDP010000019.1"/>
</dbReference>
<feature type="signal peptide" evidence="5">
    <location>
        <begin position="1"/>
        <end position="26"/>
    </location>
</feature>
<evidence type="ECO:0000256" key="2">
    <source>
        <dbReference type="ARBA" id="ARBA00022723"/>
    </source>
</evidence>
<name>A0ABS5G8D5_9BRAD</name>
<dbReference type="InterPro" id="IPR014755">
    <property type="entry name" value="Cu-Rt/internalin_Ig-like"/>
</dbReference>
<dbReference type="Pfam" id="PF04234">
    <property type="entry name" value="CopC"/>
    <property type="match status" value="1"/>
</dbReference>
<sequence>MSCITRSLHLPVIAALLLACPGTASAHAIIVTSQPASGATIDKDAVAIRLRFNSRIDHARSRLKLRAPDGAEQALIPAADAPADEIDAEARALRPGAWHLQWQVLSVDGHITRGDIPFNVR</sequence>
<evidence type="ECO:0000256" key="1">
    <source>
        <dbReference type="ARBA" id="ARBA00004196"/>
    </source>
</evidence>
<dbReference type="Gene3D" id="2.60.40.1220">
    <property type="match status" value="1"/>
</dbReference>
<evidence type="ECO:0000256" key="4">
    <source>
        <dbReference type="ARBA" id="ARBA00023008"/>
    </source>
</evidence>
<evidence type="ECO:0000256" key="5">
    <source>
        <dbReference type="SAM" id="SignalP"/>
    </source>
</evidence>
<evidence type="ECO:0000313" key="8">
    <source>
        <dbReference type="Proteomes" id="UP001314635"/>
    </source>
</evidence>
<reference evidence="8" key="1">
    <citation type="journal article" date="2021" name="ISME J.">
        <title>Evolutionary origin and ecological implication of a unique nif island in free-living Bradyrhizobium lineages.</title>
        <authorList>
            <person name="Tao J."/>
        </authorList>
    </citation>
    <scope>NUCLEOTIDE SEQUENCE [LARGE SCALE GENOMIC DNA]</scope>
    <source>
        <strain evidence="8">SZCCT0094</strain>
    </source>
</reference>
<keyword evidence="8" id="KW-1185">Reference proteome</keyword>
<evidence type="ECO:0000259" key="6">
    <source>
        <dbReference type="Pfam" id="PF04234"/>
    </source>
</evidence>
<dbReference type="InterPro" id="IPR014756">
    <property type="entry name" value="Ig_E-set"/>
</dbReference>